<dbReference type="OrthoDB" id="5430496at2759"/>
<gene>
    <name evidence="1" type="ORF">LSUE1_G007190</name>
</gene>
<dbReference type="InterPro" id="IPR052895">
    <property type="entry name" value="HetReg/Transcr_Mod"/>
</dbReference>
<evidence type="ECO:0000313" key="2">
    <source>
        <dbReference type="Proteomes" id="UP000469558"/>
    </source>
</evidence>
<reference evidence="1 2" key="1">
    <citation type="submission" date="2018-05" db="EMBL/GenBank/DDBJ databases">
        <title>Genome sequencing and assembly of the regulated plant pathogen Lachnellula willkommii and related sister species for the development of diagnostic species identification markers.</title>
        <authorList>
            <person name="Giroux E."/>
            <person name="Bilodeau G."/>
        </authorList>
    </citation>
    <scope>NUCLEOTIDE SEQUENCE [LARGE SCALE GENOMIC DNA]</scope>
    <source>
        <strain evidence="1 2">CBS 268.59</strain>
    </source>
</reference>
<proteinExistence type="predicted"/>
<keyword evidence="2" id="KW-1185">Reference proteome</keyword>
<dbReference type="AlphaFoldDB" id="A0A8T9C438"/>
<evidence type="ECO:0000313" key="1">
    <source>
        <dbReference type="EMBL" id="TVY78509.1"/>
    </source>
</evidence>
<dbReference type="EMBL" id="QGMK01000748">
    <property type="protein sequence ID" value="TVY78509.1"/>
    <property type="molecule type" value="Genomic_DNA"/>
</dbReference>
<accession>A0A8T9C438</accession>
<dbReference type="Proteomes" id="UP000469558">
    <property type="component" value="Unassembled WGS sequence"/>
</dbReference>
<dbReference type="PANTHER" id="PTHR24148:SF64">
    <property type="entry name" value="HETEROKARYON INCOMPATIBILITY DOMAIN-CONTAINING PROTEIN"/>
    <property type="match status" value="1"/>
</dbReference>
<dbReference type="Pfam" id="PF26639">
    <property type="entry name" value="Het-6_barrel"/>
    <property type="match status" value="1"/>
</dbReference>
<organism evidence="1 2">
    <name type="scientific">Lachnellula suecica</name>
    <dbReference type="NCBI Taxonomy" id="602035"/>
    <lineage>
        <taxon>Eukaryota</taxon>
        <taxon>Fungi</taxon>
        <taxon>Dikarya</taxon>
        <taxon>Ascomycota</taxon>
        <taxon>Pezizomycotina</taxon>
        <taxon>Leotiomycetes</taxon>
        <taxon>Helotiales</taxon>
        <taxon>Lachnaceae</taxon>
        <taxon>Lachnellula</taxon>
    </lineage>
</organism>
<sequence length="202" mass="22838">NGRVLGAKGVVLDEIKSVGVAFKQKRDPRVVGPALEAFHDWWDLFTASFPECSLAAQTAFGRAISCGNWMFEEDSIYERMLWVMYEHPAEDLVDTPFLERELLEGFEQEFISGKEQQAVVINVAMTMNRRRFFVSKSGMLGLAPWNAVEGDLLCVLLGCRFPVVLRRVEGGYILVGEVYVDGFMDGEALEEGRFEVETFEIH</sequence>
<feature type="non-terminal residue" evidence="1">
    <location>
        <position position="1"/>
    </location>
</feature>
<comment type="caution">
    <text evidence="1">The sequence shown here is derived from an EMBL/GenBank/DDBJ whole genome shotgun (WGS) entry which is preliminary data.</text>
</comment>
<feature type="non-terminal residue" evidence="1">
    <location>
        <position position="202"/>
    </location>
</feature>
<protein>
    <submittedName>
        <fullName evidence="1">Uncharacterized protein</fullName>
    </submittedName>
</protein>
<name>A0A8T9C438_9HELO</name>
<dbReference type="PANTHER" id="PTHR24148">
    <property type="entry name" value="ANKYRIN REPEAT DOMAIN-CONTAINING PROTEIN 39 HOMOLOG-RELATED"/>
    <property type="match status" value="1"/>
</dbReference>